<keyword evidence="3" id="KW-1185">Reference proteome</keyword>
<accession>A0ABQ9N8Z3</accession>
<comment type="caution">
    <text evidence="2">The sequence shown here is derived from an EMBL/GenBank/DDBJ whole genome shotgun (WGS) entry which is preliminary data.</text>
</comment>
<dbReference type="Pfam" id="PF13966">
    <property type="entry name" value="zf-RVT"/>
    <property type="match status" value="1"/>
</dbReference>
<dbReference type="PANTHER" id="PTHR36617:SF15">
    <property type="entry name" value="REVERSE TRANSCRIPTASE ZINC-BINDING DOMAIN-CONTAINING PROTEIN"/>
    <property type="match status" value="1"/>
</dbReference>
<protein>
    <recommendedName>
        <fullName evidence="1">Reverse transcriptase zinc-binding domain-containing protein</fullName>
    </recommendedName>
</protein>
<dbReference type="Proteomes" id="UP001174677">
    <property type="component" value="Chromosome 1"/>
</dbReference>
<name>A0ABQ9N8Z3_HEVBR</name>
<evidence type="ECO:0000313" key="2">
    <source>
        <dbReference type="EMBL" id="KAJ9188986.1"/>
    </source>
</evidence>
<feature type="domain" description="Reverse transcriptase zinc-binding" evidence="1">
    <location>
        <begin position="104"/>
        <end position="191"/>
    </location>
</feature>
<dbReference type="PANTHER" id="PTHR36617">
    <property type="entry name" value="PROTEIN, PUTATIVE-RELATED"/>
    <property type="match status" value="1"/>
</dbReference>
<dbReference type="InterPro" id="IPR026960">
    <property type="entry name" value="RVT-Znf"/>
</dbReference>
<reference evidence="2" key="1">
    <citation type="journal article" date="2023" name="Plant Biotechnol. J.">
        <title>Chromosome-level wild Hevea brasiliensis genome provides new tools for genomic-assisted breeding and valuable loci to elevate rubber yield.</title>
        <authorList>
            <person name="Cheng H."/>
            <person name="Song X."/>
            <person name="Hu Y."/>
            <person name="Wu T."/>
            <person name="Yang Q."/>
            <person name="An Z."/>
            <person name="Feng S."/>
            <person name="Deng Z."/>
            <person name="Wu W."/>
            <person name="Zeng X."/>
            <person name="Tu M."/>
            <person name="Wang X."/>
            <person name="Huang H."/>
        </authorList>
    </citation>
    <scope>NUCLEOTIDE SEQUENCE</scope>
    <source>
        <strain evidence="2">MT/VB/25A 57/8</strain>
    </source>
</reference>
<sequence>MAFNINGFNIFDNILFVLGNGEKIYFWHDKWIGEAPLKFSFPRLFSISSNQEAVVSEMGLWQNDSLFTWENGSLDQLLALLNSVNLCRSRKDKLVWKLATNGTFSVHSLYSCLINASTQVSFCSSSLWQGLLPPKVELLVWLACRDRLCCRGRLSSINIISPSQSGFPLCSDASESVSYLFLHCYHSWRLWNWFFSWWDLKFCLPKTVDALLNQWNSLYYGNFQRKFWLNLFYAIVWSLWLSRNDMVFNNKETDTISLCSLILVRVAT</sequence>
<proteinExistence type="predicted"/>
<evidence type="ECO:0000259" key="1">
    <source>
        <dbReference type="Pfam" id="PF13966"/>
    </source>
</evidence>
<gene>
    <name evidence="2" type="ORF">P3X46_000330</name>
</gene>
<organism evidence="2 3">
    <name type="scientific">Hevea brasiliensis</name>
    <name type="common">Para rubber tree</name>
    <name type="synonym">Siphonia brasiliensis</name>
    <dbReference type="NCBI Taxonomy" id="3981"/>
    <lineage>
        <taxon>Eukaryota</taxon>
        <taxon>Viridiplantae</taxon>
        <taxon>Streptophyta</taxon>
        <taxon>Embryophyta</taxon>
        <taxon>Tracheophyta</taxon>
        <taxon>Spermatophyta</taxon>
        <taxon>Magnoliopsida</taxon>
        <taxon>eudicotyledons</taxon>
        <taxon>Gunneridae</taxon>
        <taxon>Pentapetalae</taxon>
        <taxon>rosids</taxon>
        <taxon>fabids</taxon>
        <taxon>Malpighiales</taxon>
        <taxon>Euphorbiaceae</taxon>
        <taxon>Crotonoideae</taxon>
        <taxon>Micrandreae</taxon>
        <taxon>Hevea</taxon>
    </lineage>
</organism>
<evidence type="ECO:0000313" key="3">
    <source>
        <dbReference type="Proteomes" id="UP001174677"/>
    </source>
</evidence>
<dbReference type="EMBL" id="JARPOI010000001">
    <property type="protein sequence ID" value="KAJ9188986.1"/>
    <property type="molecule type" value="Genomic_DNA"/>
</dbReference>